<dbReference type="PROSITE" id="PS51755">
    <property type="entry name" value="OMPR_PHOB"/>
    <property type="match status" value="1"/>
</dbReference>
<evidence type="ECO:0000256" key="4">
    <source>
        <dbReference type="ARBA" id="ARBA00023163"/>
    </source>
</evidence>
<comment type="caution">
    <text evidence="9">The sequence shown here is derived from an EMBL/GenBank/DDBJ whole genome shotgun (WGS) entry which is preliminary data.</text>
</comment>
<dbReference type="SMART" id="SM00862">
    <property type="entry name" value="Trans_reg_C"/>
    <property type="match status" value="1"/>
</dbReference>
<keyword evidence="10" id="KW-1185">Reference proteome</keyword>
<dbReference type="Pfam" id="PF00486">
    <property type="entry name" value="Trans_reg_C"/>
    <property type="match status" value="1"/>
</dbReference>
<dbReference type="CDD" id="cd00383">
    <property type="entry name" value="trans_reg_C"/>
    <property type="match status" value="1"/>
</dbReference>
<evidence type="ECO:0000259" key="7">
    <source>
        <dbReference type="PROSITE" id="PS50110"/>
    </source>
</evidence>
<keyword evidence="3 6" id="KW-0238">DNA-binding</keyword>
<evidence type="ECO:0000256" key="2">
    <source>
        <dbReference type="ARBA" id="ARBA00023015"/>
    </source>
</evidence>
<keyword evidence="4" id="KW-0804">Transcription</keyword>
<evidence type="ECO:0000313" key="10">
    <source>
        <dbReference type="Proteomes" id="UP001196980"/>
    </source>
</evidence>
<feature type="domain" description="OmpR/PhoB-type" evidence="8">
    <location>
        <begin position="122"/>
        <end position="214"/>
    </location>
</feature>
<evidence type="ECO:0000256" key="3">
    <source>
        <dbReference type="ARBA" id="ARBA00023125"/>
    </source>
</evidence>
<dbReference type="RefSeq" id="WP_218252646.1">
    <property type="nucleotide sequence ID" value="NZ_JABXWD010000182.1"/>
</dbReference>
<dbReference type="PROSITE" id="PS50110">
    <property type="entry name" value="RESPONSE_REGULATORY"/>
    <property type="match status" value="1"/>
</dbReference>
<feature type="domain" description="Response regulatory" evidence="7">
    <location>
        <begin position="2"/>
        <end position="116"/>
    </location>
</feature>
<sequence>MKVLIIEDDKILNESLQVYLRSQGMTVDAVVDETEFEWFLASNTYDAVVLDLMMPRIRGEDIIARMRRKGVNTPVLVLTAKNTITDKERCFELGADDYITKPFEIRELLIRLKSLSKKVHLQQVIKIGDVTVDLNAESLYRDDREIRISKTAWTLLALLIRHRGQIVSNETIMGYVWGNKGTGDEVLRTYIKILRKVLPEDALVTFKGRGYKLT</sequence>
<dbReference type="Proteomes" id="UP001196980">
    <property type="component" value="Unassembled WGS sequence"/>
</dbReference>
<reference evidence="9 10" key="1">
    <citation type="journal article" date="2020" name="J Geophys Res Biogeosci">
        <title>Magnetotaxis as an Adaptation to Enable Bacterial Shuttling of Microbial Sulfur and Sulfur Cycling Across Aquatic Oxic#Anoxic Interfaces.</title>
        <authorList>
            <person name="Li J."/>
            <person name="Liu P."/>
            <person name="Wang J."/>
            <person name="Roberts A.P."/>
            <person name="Pan Y."/>
        </authorList>
    </citation>
    <scope>NUCLEOTIDE SEQUENCE [LARGE SCALE GENOMIC DNA]</scope>
    <source>
        <strain evidence="9 10">MYR-1_YQ</strain>
    </source>
</reference>
<dbReference type="SMART" id="SM00448">
    <property type="entry name" value="REC"/>
    <property type="match status" value="1"/>
</dbReference>
<proteinExistence type="predicted"/>
<feature type="modified residue" description="4-aspartylphosphate" evidence="5">
    <location>
        <position position="51"/>
    </location>
</feature>
<dbReference type="PANTHER" id="PTHR48111">
    <property type="entry name" value="REGULATOR OF RPOS"/>
    <property type="match status" value="1"/>
</dbReference>
<evidence type="ECO:0000256" key="5">
    <source>
        <dbReference type="PROSITE-ProRule" id="PRU00169"/>
    </source>
</evidence>
<dbReference type="EMBL" id="JABXWD010000182">
    <property type="protein sequence ID" value="MBV6342017.1"/>
    <property type="molecule type" value="Genomic_DNA"/>
</dbReference>
<accession>A0ABS6RZD9</accession>
<organism evidence="9 10">
    <name type="scientific">Candidatus Magnetobacterium casense</name>
    <dbReference type="NCBI Taxonomy" id="1455061"/>
    <lineage>
        <taxon>Bacteria</taxon>
        <taxon>Pseudomonadati</taxon>
        <taxon>Nitrospirota</taxon>
        <taxon>Thermodesulfovibrionia</taxon>
        <taxon>Thermodesulfovibrionales</taxon>
        <taxon>Candidatus Magnetobacteriaceae</taxon>
        <taxon>Candidatus Magnetobacterium</taxon>
    </lineage>
</organism>
<protein>
    <submittedName>
        <fullName evidence="9">Response regulator transcription factor</fullName>
    </submittedName>
</protein>
<dbReference type="InterPro" id="IPR001867">
    <property type="entry name" value="OmpR/PhoB-type_DNA-bd"/>
</dbReference>
<evidence type="ECO:0000259" key="8">
    <source>
        <dbReference type="PROSITE" id="PS51755"/>
    </source>
</evidence>
<evidence type="ECO:0000313" key="9">
    <source>
        <dbReference type="EMBL" id="MBV6342017.1"/>
    </source>
</evidence>
<gene>
    <name evidence="9" type="ORF">HWQ67_10505</name>
</gene>
<evidence type="ECO:0000256" key="1">
    <source>
        <dbReference type="ARBA" id="ARBA00023012"/>
    </source>
</evidence>
<evidence type="ECO:0000256" key="6">
    <source>
        <dbReference type="PROSITE-ProRule" id="PRU01091"/>
    </source>
</evidence>
<feature type="DNA-binding region" description="OmpR/PhoB-type" evidence="6">
    <location>
        <begin position="122"/>
        <end position="214"/>
    </location>
</feature>
<dbReference type="Pfam" id="PF00072">
    <property type="entry name" value="Response_reg"/>
    <property type="match status" value="1"/>
</dbReference>
<name>A0ABS6RZD9_9BACT</name>
<dbReference type="PANTHER" id="PTHR48111:SF22">
    <property type="entry name" value="REGULATOR OF RPOS"/>
    <property type="match status" value="1"/>
</dbReference>
<keyword evidence="2" id="KW-0805">Transcription regulation</keyword>
<keyword evidence="5" id="KW-0597">Phosphoprotein</keyword>
<dbReference type="InterPro" id="IPR039420">
    <property type="entry name" value="WalR-like"/>
</dbReference>
<keyword evidence="1" id="KW-0902">Two-component regulatory system</keyword>
<dbReference type="InterPro" id="IPR001789">
    <property type="entry name" value="Sig_transdc_resp-reg_receiver"/>
</dbReference>